<evidence type="ECO:0000313" key="6">
    <source>
        <dbReference type="EMBL" id="CAB4769199.1"/>
    </source>
</evidence>
<accession>A0A6J6VCZ6</accession>
<dbReference type="InterPro" id="IPR050172">
    <property type="entry name" value="SsuD_RutA_monooxygenase"/>
</dbReference>
<dbReference type="EMBL" id="CAEZYY010000049">
    <property type="protein sequence ID" value="CAB4769199.1"/>
    <property type="molecule type" value="Genomic_DNA"/>
</dbReference>
<dbReference type="CDD" id="cd01094">
    <property type="entry name" value="Alkanesulfonate_monoxygenase"/>
    <property type="match status" value="1"/>
</dbReference>
<dbReference type="InterPro" id="IPR011251">
    <property type="entry name" value="Luciferase-like_dom"/>
</dbReference>
<dbReference type="Pfam" id="PF00296">
    <property type="entry name" value="Bac_luciferase"/>
    <property type="match status" value="1"/>
</dbReference>
<name>A0A6J6VCZ6_9ZZZZ</name>
<keyword evidence="4" id="KW-0503">Monooxygenase</keyword>
<organism evidence="6">
    <name type="scientific">freshwater metagenome</name>
    <dbReference type="NCBI Taxonomy" id="449393"/>
    <lineage>
        <taxon>unclassified sequences</taxon>
        <taxon>metagenomes</taxon>
        <taxon>ecological metagenomes</taxon>
    </lineage>
</organism>
<feature type="domain" description="Luciferase-like" evidence="5">
    <location>
        <begin position="39"/>
        <end position="341"/>
    </location>
</feature>
<proteinExistence type="predicted"/>
<dbReference type="PANTHER" id="PTHR42847:SF4">
    <property type="entry name" value="ALKANESULFONATE MONOOXYGENASE-RELATED"/>
    <property type="match status" value="1"/>
</dbReference>
<keyword evidence="1" id="KW-0285">Flavoprotein</keyword>
<evidence type="ECO:0000256" key="4">
    <source>
        <dbReference type="ARBA" id="ARBA00023033"/>
    </source>
</evidence>
<keyword evidence="3" id="KW-0560">Oxidoreductase</keyword>
<dbReference type="InterPro" id="IPR036661">
    <property type="entry name" value="Luciferase-like_sf"/>
</dbReference>
<dbReference type="GO" id="GO:0046306">
    <property type="term" value="P:alkanesulfonate catabolic process"/>
    <property type="evidence" value="ECO:0007669"/>
    <property type="project" value="TreeGrafter"/>
</dbReference>
<dbReference type="PANTHER" id="PTHR42847">
    <property type="entry name" value="ALKANESULFONATE MONOOXYGENASE"/>
    <property type="match status" value="1"/>
</dbReference>
<sequence>MSARKPRSTNPLISSPNRLKLGVFGVNVSNGCAMTDMPESLKAEWSESVAVAQAAEACGIEAIIPVARWHGMGGNVNFNHRNFDPFTWAAGLAAVTKNIGIFATFHVPTVHPVRAAKEVATIDHISGGRFCLNMVAGWNDKEINMFGVPQRGHDERYEYAEDWVNVCKDLWTKEGFFDYSGPYFDVPNAYSEPKPVQNPHPVLMSAGNSERGQHFAAKHCDVNFVVAPNIETAGQIAASVKKLARETYGRDILVFGQGYIVCRDTEEEAVAYRDKYVKEKGDWEGVRNLLDTLVPNSESALGDGWESMASNLIAGYGAIPLVGTADQVVAGMKRFSDAGLDGISISWVDYLAGLDQFDKVLRPKLIAAGLRDS</sequence>
<evidence type="ECO:0000256" key="1">
    <source>
        <dbReference type="ARBA" id="ARBA00022630"/>
    </source>
</evidence>
<evidence type="ECO:0000256" key="2">
    <source>
        <dbReference type="ARBA" id="ARBA00022643"/>
    </source>
</evidence>
<dbReference type="AlphaFoldDB" id="A0A6J6VCZ6"/>
<reference evidence="6" key="1">
    <citation type="submission" date="2020-05" db="EMBL/GenBank/DDBJ databases">
        <authorList>
            <person name="Chiriac C."/>
            <person name="Salcher M."/>
            <person name="Ghai R."/>
            <person name="Kavagutti S V."/>
        </authorList>
    </citation>
    <scope>NUCLEOTIDE SEQUENCE</scope>
</reference>
<protein>
    <submittedName>
        <fullName evidence="6">Unannotated protein</fullName>
    </submittedName>
</protein>
<evidence type="ECO:0000256" key="3">
    <source>
        <dbReference type="ARBA" id="ARBA00023002"/>
    </source>
</evidence>
<dbReference type="GO" id="GO:0008726">
    <property type="term" value="F:alkanesulfonate monooxygenase activity"/>
    <property type="evidence" value="ECO:0007669"/>
    <property type="project" value="TreeGrafter"/>
</dbReference>
<dbReference type="SUPFAM" id="SSF51679">
    <property type="entry name" value="Bacterial luciferase-like"/>
    <property type="match status" value="1"/>
</dbReference>
<evidence type="ECO:0000259" key="5">
    <source>
        <dbReference type="Pfam" id="PF00296"/>
    </source>
</evidence>
<dbReference type="Gene3D" id="3.20.20.30">
    <property type="entry name" value="Luciferase-like domain"/>
    <property type="match status" value="1"/>
</dbReference>
<gene>
    <name evidence="6" type="ORF">UFOPK2806_02325</name>
</gene>
<keyword evidence="2" id="KW-0288">FMN</keyword>